<comment type="caution">
    <text evidence="2">The sequence shown here is derived from an EMBL/GenBank/DDBJ whole genome shotgun (WGS) entry which is preliminary data.</text>
</comment>
<name>A0ABW7EJX2_9BURK</name>
<reference evidence="2 3" key="1">
    <citation type="submission" date="2024-09" db="EMBL/GenBank/DDBJ databases">
        <title>Novel species of the genus Pelomonas and Roseateles isolated from streams.</title>
        <authorList>
            <person name="Lu H."/>
        </authorList>
    </citation>
    <scope>NUCLEOTIDE SEQUENCE [LARGE SCALE GENOMIC DNA]</scope>
    <source>
        <strain evidence="2 3">DC23W</strain>
    </source>
</reference>
<evidence type="ECO:0000256" key="1">
    <source>
        <dbReference type="SAM" id="SignalP"/>
    </source>
</evidence>
<feature type="chain" id="PRO_5046441488" evidence="1">
    <location>
        <begin position="21"/>
        <end position="199"/>
    </location>
</feature>
<protein>
    <submittedName>
        <fullName evidence="2">PEP-CTERM sorting domain-containing protein</fullName>
    </submittedName>
</protein>
<proteinExistence type="predicted"/>
<accession>A0ABW7EJX2</accession>
<dbReference type="Proteomes" id="UP001606300">
    <property type="component" value="Unassembled WGS sequence"/>
</dbReference>
<keyword evidence="3" id="KW-1185">Reference proteome</keyword>
<dbReference type="EMBL" id="JBIGHY010000001">
    <property type="protein sequence ID" value="MFG6412958.1"/>
    <property type="molecule type" value="Genomic_DNA"/>
</dbReference>
<keyword evidence="1" id="KW-0732">Signal</keyword>
<sequence length="199" mass="20624">MRFVRNLAAAAMLCSALAQAGAAVINFNSYTPLYDYSSPVISTDGFFFTSTCDCLGVEDRAPESVGGQQLPGAYNRTASLIYREDPLTITAVGGAAFYLDSLELGLSWYVPDADVGSLVTVAYVLAAGGNGSVDAALGRSYTTLAVGQDVLSVTISGGRSFGYVSLDNMVVNNVPEPESAALALVALLGAGAARRCRRA</sequence>
<organism evidence="2 3">
    <name type="scientific">Pelomonas dachongensis</name>
    <dbReference type="NCBI Taxonomy" id="3299029"/>
    <lineage>
        <taxon>Bacteria</taxon>
        <taxon>Pseudomonadati</taxon>
        <taxon>Pseudomonadota</taxon>
        <taxon>Betaproteobacteria</taxon>
        <taxon>Burkholderiales</taxon>
        <taxon>Sphaerotilaceae</taxon>
        <taxon>Roseateles</taxon>
    </lineage>
</organism>
<gene>
    <name evidence="2" type="ORF">ACG02S_03490</name>
</gene>
<evidence type="ECO:0000313" key="3">
    <source>
        <dbReference type="Proteomes" id="UP001606300"/>
    </source>
</evidence>
<feature type="signal peptide" evidence="1">
    <location>
        <begin position="1"/>
        <end position="20"/>
    </location>
</feature>
<dbReference type="RefSeq" id="WP_394469053.1">
    <property type="nucleotide sequence ID" value="NZ_JBIGHY010000001.1"/>
</dbReference>
<evidence type="ECO:0000313" key="2">
    <source>
        <dbReference type="EMBL" id="MFG6412958.1"/>
    </source>
</evidence>